<comment type="caution">
    <text evidence="1">The sequence shown here is derived from an EMBL/GenBank/DDBJ whole genome shotgun (WGS) entry which is preliminary data.</text>
</comment>
<evidence type="ECO:0008006" key="3">
    <source>
        <dbReference type="Google" id="ProtNLM"/>
    </source>
</evidence>
<evidence type="ECO:0000313" key="1">
    <source>
        <dbReference type="EMBL" id="NUU79525.1"/>
    </source>
</evidence>
<dbReference type="EMBL" id="JABMCB010000202">
    <property type="protein sequence ID" value="NUU79525.1"/>
    <property type="molecule type" value="Genomic_DNA"/>
</dbReference>
<reference evidence="1 2" key="1">
    <citation type="submission" date="2020-05" db="EMBL/GenBank/DDBJ databases">
        <title>Genome Sequencing of Type Strains.</title>
        <authorList>
            <person name="Lemaire J.F."/>
            <person name="Inderbitzin P."/>
            <person name="Gregorio O.A."/>
            <person name="Collins S.B."/>
            <person name="Wespe N."/>
            <person name="Knight-Connoni V."/>
        </authorList>
    </citation>
    <scope>NUCLEOTIDE SEQUENCE [LARGE SCALE GENOMIC DNA]</scope>
    <source>
        <strain evidence="1 2">LMG 21957</strain>
    </source>
</reference>
<accession>A0A7Y6EZD4</accession>
<organism evidence="1 2">
    <name type="scientific">Paenibacillus xylanilyticus</name>
    <dbReference type="NCBI Taxonomy" id="248903"/>
    <lineage>
        <taxon>Bacteria</taxon>
        <taxon>Bacillati</taxon>
        <taxon>Bacillota</taxon>
        <taxon>Bacilli</taxon>
        <taxon>Bacillales</taxon>
        <taxon>Paenibacillaceae</taxon>
        <taxon>Paenibacillus</taxon>
    </lineage>
</organism>
<dbReference type="RefSeq" id="WP_175399075.1">
    <property type="nucleotide sequence ID" value="NZ_JABMCB010000202.1"/>
</dbReference>
<dbReference type="AlphaFoldDB" id="A0A7Y6EZD4"/>
<dbReference type="Proteomes" id="UP000526125">
    <property type="component" value="Unassembled WGS sequence"/>
</dbReference>
<protein>
    <recommendedName>
        <fullName evidence="3">Immunity protein 63 domain-containing protein</fullName>
    </recommendedName>
</protein>
<evidence type="ECO:0000313" key="2">
    <source>
        <dbReference type="Proteomes" id="UP000526125"/>
    </source>
</evidence>
<gene>
    <name evidence="1" type="ORF">HP552_30435</name>
</gene>
<proteinExistence type="predicted"/>
<keyword evidence="2" id="KW-1185">Reference proteome</keyword>
<name>A0A7Y6EZD4_9BACL</name>
<sequence>MSDVLPKQELVQKLLQLLSRTDFGGEHSEKYANRLFDPFKWEGVPYVEIERGKYVVTLYERGFPMLEKRLDQTDEVIYWLLEDIIFTCVHVETLKKYNVDNIHTHLQYTSELRQEMNKRVTEAFQQMGNPYLHWHQTGKRQELESMQTGRRE</sequence>